<dbReference type="AlphaFoldDB" id="A0A6M3M940"/>
<evidence type="ECO:0000313" key="1">
    <source>
        <dbReference type="EMBL" id="QJB02135.1"/>
    </source>
</evidence>
<protein>
    <submittedName>
        <fullName evidence="1">Uncharacterized protein</fullName>
    </submittedName>
</protein>
<dbReference type="EMBL" id="MT143761">
    <property type="protein sequence ID" value="QJB02135.1"/>
    <property type="molecule type" value="Genomic_DNA"/>
</dbReference>
<accession>A0A6M3M940</accession>
<name>A0A6M3M940_9ZZZZ</name>
<proteinExistence type="predicted"/>
<organism evidence="1">
    <name type="scientific">viral metagenome</name>
    <dbReference type="NCBI Taxonomy" id="1070528"/>
    <lineage>
        <taxon>unclassified sequences</taxon>
        <taxon>metagenomes</taxon>
        <taxon>organismal metagenomes</taxon>
    </lineage>
</organism>
<gene>
    <name evidence="1" type="ORF">MM171B01437_0003</name>
</gene>
<sequence length="109" mass="12319">MKELIKLKGIRHVETPPGTTIFKKWIEWVPDQEIKAKLTDFSYKCDCGNSEIIIDHSGDMLRCSKCKYVGVLPTKYSKKAAQTLSKPQSTIQDTAIKATGCVGCRRKKR</sequence>
<reference evidence="1" key="1">
    <citation type="submission" date="2020-03" db="EMBL/GenBank/DDBJ databases">
        <title>The deep terrestrial virosphere.</title>
        <authorList>
            <person name="Holmfeldt K."/>
            <person name="Nilsson E."/>
            <person name="Simone D."/>
            <person name="Lopez-Fernandez M."/>
            <person name="Wu X."/>
            <person name="de Brujin I."/>
            <person name="Lundin D."/>
            <person name="Andersson A."/>
            <person name="Bertilsson S."/>
            <person name="Dopson M."/>
        </authorList>
    </citation>
    <scope>NUCLEOTIDE SEQUENCE</scope>
    <source>
        <strain evidence="1">MM171B01437</strain>
    </source>
</reference>